<dbReference type="SUPFAM" id="SSF53335">
    <property type="entry name" value="S-adenosyl-L-methionine-dependent methyltransferases"/>
    <property type="match status" value="1"/>
</dbReference>
<keyword evidence="7" id="KW-0689">Ribosomal protein</keyword>
<dbReference type="InterPro" id="IPR004498">
    <property type="entry name" value="Ribosomal_PrmA_MeTrfase"/>
</dbReference>
<evidence type="ECO:0000313" key="7">
    <source>
        <dbReference type="EMBL" id="KGF31415.1"/>
    </source>
</evidence>
<feature type="binding site" evidence="6">
    <location>
        <position position="240"/>
    </location>
    <ligand>
        <name>S-adenosyl-L-methionine</name>
        <dbReference type="ChEBI" id="CHEBI:59789"/>
    </ligand>
</feature>
<reference evidence="7 8" key="1">
    <citation type="submission" date="2014-07" db="EMBL/GenBank/DDBJ databases">
        <authorList>
            <person name="McCorrison J."/>
            <person name="Sanka R."/>
            <person name="Torralba M."/>
            <person name="Gillis M."/>
            <person name="Haft D.H."/>
            <person name="Methe B."/>
            <person name="Sutton G."/>
            <person name="Nelson K.E."/>
        </authorList>
    </citation>
    <scope>NUCLEOTIDE SEQUENCE [LARGE SCALE GENOMIC DNA]</scope>
    <source>
        <strain evidence="7 8">DNF00040</strain>
    </source>
</reference>
<evidence type="ECO:0000256" key="5">
    <source>
        <dbReference type="ARBA" id="ARBA00022691"/>
    </source>
</evidence>
<feature type="binding site" evidence="6">
    <location>
        <position position="158"/>
    </location>
    <ligand>
        <name>S-adenosyl-L-methionine</name>
        <dbReference type="ChEBI" id="CHEBI:59789"/>
    </ligand>
</feature>
<dbReference type="Gene3D" id="3.40.50.150">
    <property type="entry name" value="Vaccinia Virus protein VP39"/>
    <property type="match status" value="1"/>
</dbReference>
<evidence type="ECO:0000256" key="6">
    <source>
        <dbReference type="HAMAP-Rule" id="MF_00735"/>
    </source>
</evidence>
<dbReference type="eggNOG" id="COG2264">
    <property type="taxonomic scope" value="Bacteria"/>
</dbReference>
<name>A0A095Z9H1_9BURK</name>
<proteinExistence type="inferred from homology"/>
<comment type="function">
    <text evidence="6">Methylates ribosomal protein L11.</text>
</comment>
<sequence>MRELVIHCNQDIAEEISDFLMDQGALSVSVEDADRDTEEEQPLYGEPGMELLNYAWQRNHVIALLDDETATEVLLLSMAVAFGEDEYEVASITEVEDKDWVRLTQTQFDPMKLGERIWIVPSWHMTSHDVLQIRQNTDNLVIQLDPGMAFGTGSHATTRLCAEWLEQHPLAGKSVLDYGCGSGILSIIAAKLHAAEVVGIDIDAQSVDTARHNALINESQIYYGLPDELPEGRFDVVVANILANPLKALAPLLANRVKAGGSLVLSGILEGQYEEMIDYYRAWVHLDVWHADEGWVCLHGKVEA</sequence>
<comment type="catalytic activity">
    <reaction evidence="6">
        <text>L-lysyl-[protein] + 3 S-adenosyl-L-methionine = N(6),N(6),N(6)-trimethyl-L-lysyl-[protein] + 3 S-adenosyl-L-homocysteine + 3 H(+)</text>
        <dbReference type="Rhea" id="RHEA:54192"/>
        <dbReference type="Rhea" id="RHEA-COMP:9752"/>
        <dbReference type="Rhea" id="RHEA-COMP:13826"/>
        <dbReference type="ChEBI" id="CHEBI:15378"/>
        <dbReference type="ChEBI" id="CHEBI:29969"/>
        <dbReference type="ChEBI" id="CHEBI:57856"/>
        <dbReference type="ChEBI" id="CHEBI:59789"/>
        <dbReference type="ChEBI" id="CHEBI:61961"/>
    </reaction>
</comment>
<keyword evidence="3 6" id="KW-0489">Methyltransferase</keyword>
<keyword evidence="2 6" id="KW-0963">Cytoplasm</keyword>
<keyword evidence="7" id="KW-0687">Ribonucleoprotein</keyword>
<comment type="caution">
    <text evidence="7">The sequence shown here is derived from an EMBL/GenBank/DDBJ whole genome shotgun (WGS) entry which is preliminary data.</text>
</comment>
<dbReference type="CDD" id="cd02440">
    <property type="entry name" value="AdoMet_MTases"/>
    <property type="match status" value="1"/>
</dbReference>
<dbReference type="GO" id="GO:0032259">
    <property type="term" value="P:methylation"/>
    <property type="evidence" value="ECO:0007669"/>
    <property type="project" value="UniProtKB-KW"/>
</dbReference>
<keyword evidence="4 6" id="KW-0808">Transferase</keyword>
<dbReference type="EC" id="2.1.1.-" evidence="6"/>
<dbReference type="Proteomes" id="UP000029629">
    <property type="component" value="Unassembled WGS sequence"/>
</dbReference>
<dbReference type="GO" id="GO:0016279">
    <property type="term" value="F:protein-lysine N-methyltransferase activity"/>
    <property type="evidence" value="ECO:0007669"/>
    <property type="project" value="TreeGrafter"/>
</dbReference>
<comment type="subcellular location">
    <subcellularLocation>
        <location evidence="6">Cytoplasm</location>
    </subcellularLocation>
</comment>
<organism evidence="7 8">
    <name type="scientific">Oligella urethralis DNF00040</name>
    <dbReference type="NCBI Taxonomy" id="1401065"/>
    <lineage>
        <taxon>Bacteria</taxon>
        <taxon>Pseudomonadati</taxon>
        <taxon>Pseudomonadota</taxon>
        <taxon>Betaproteobacteria</taxon>
        <taxon>Burkholderiales</taxon>
        <taxon>Alcaligenaceae</taxon>
        <taxon>Oligella</taxon>
    </lineage>
</organism>
<keyword evidence="8" id="KW-1185">Reference proteome</keyword>
<dbReference type="RefSeq" id="WP_036558205.1">
    <property type="nucleotide sequence ID" value="NZ_JRNI01000014.1"/>
</dbReference>
<evidence type="ECO:0000256" key="2">
    <source>
        <dbReference type="ARBA" id="ARBA00022490"/>
    </source>
</evidence>
<dbReference type="PIRSF" id="PIRSF000401">
    <property type="entry name" value="RPL11_MTase"/>
    <property type="match status" value="1"/>
</dbReference>
<evidence type="ECO:0000256" key="4">
    <source>
        <dbReference type="ARBA" id="ARBA00022679"/>
    </source>
</evidence>
<dbReference type="GO" id="GO:0005840">
    <property type="term" value="C:ribosome"/>
    <property type="evidence" value="ECO:0007669"/>
    <property type="project" value="UniProtKB-KW"/>
</dbReference>
<dbReference type="NCBIfam" id="TIGR00406">
    <property type="entry name" value="prmA"/>
    <property type="match status" value="1"/>
</dbReference>
<gene>
    <name evidence="6" type="primary">prmA</name>
    <name evidence="7" type="ORF">HMPREF2130_03670</name>
</gene>
<evidence type="ECO:0000256" key="3">
    <source>
        <dbReference type="ARBA" id="ARBA00022603"/>
    </source>
</evidence>
<accession>A0A095Z9H1</accession>
<dbReference type="PANTHER" id="PTHR43648">
    <property type="entry name" value="ELECTRON TRANSFER FLAVOPROTEIN BETA SUBUNIT LYSINE METHYLTRANSFERASE"/>
    <property type="match status" value="1"/>
</dbReference>
<dbReference type="InterPro" id="IPR029063">
    <property type="entry name" value="SAM-dependent_MTases_sf"/>
</dbReference>
<comment type="similarity">
    <text evidence="1 6">Belongs to the methyltransferase superfamily. PrmA family.</text>
</comment>
<dbReference type="AlphaFoldDB" id="A0A095Z9H1"/>
<dbReference type="PANTHER" id="PTHR43648:SF1">
    <property type="entry name" value="ELECTRON TRANSFER FLAVOPROTEIN BETA SUBUNIT LYSINE METHYLTRANSFERASE"/>
    <property type="match status" value="1"/>
</dbReference>
<feature type="binding site" evidence="6">
    <location>
        <position position="201"/>
    </location>
    <ligand>
        <name>S-adenosyl-L-methionine</name>
        <dbReference type="ChEBI" id="CHEBI:59789"/>
    </ligand>
</feature>
<dbReference type="InterPro" id="IPR050078">
    <property type="entry name" value="Ribosomal_L11_MeTrfase_PrmA"/>
</dbReference>
<dbReference type="HAMAP" id="MF_00735">
    <property type="entry name" value="Methyltr_PrmA"/>
    <property type="match status" value="1"/>
</dbReference>
<dbReference type="OrthoDB" id="9785995at2"/>
<evidence type="ECO:0000313" key="8">
    <source>
        <dbReference type="Proteomes" id="UP000029629"/>
    </source>
</evidence>
<keyword evidence="5 6" id="KW-0949">S-adenosyl-L-methionine</keyword>
<dbReference type="EMBL" id="JRNI01000014">
    <property type="protein sequence ID" value="KGF31415.1"/>
    <property type="molecule type" value="Genomic_DNA"/>
</dbReference>
<dbReference type="Pfam" id="PF06325">
    <property type="entry name" value="PrmA"/>
    <property type="match status" value="1"/>
</dbReference>
<dbReference type="GO" id="GO:0005829">
    <property type="term" value="C:cytosol"/>
    <property type="evidence" value="ECO:0007669"/>
    <property type="project" value="TreeGrafter"/>
</dbReference>
<feature type="binding site" evidence="6">
    <location>
        <position position="179"/>
    </location>
    <ligand>
        <name>S-adenosyl-L-methionine</name>
        <dbReference type="ChEBI" id="CHEBI:59789"/>
    </ligand>
</feature>
<evidence type="ECO:0000256" key="1">
    <source>
        <dbReference type="ARBA" id="ARBA00009741"/>
    </source>
</evidence>
<protein>
    <recommendedName>
        <fullName evidence="6">Ribosomal protein L11 methyltransferase</fullName>
        <shortName evidence="6">L11 Mtase</shortName>
        <ecNumber evidence="6">2.1.1.-</ecNumber>
    </recommendedName>
</protein>